<keyword evidence="3" id="KW-1185">Reference proteome</keyword>
<evidence type="ECO:0000256" key="1">
    <source>
        <dbReference type="SAM" id="MobiDB-lite"/>
    </source>
</evidence>
<dbReference type="AlphaFoldDB" id="A0A9X6NIA2"/>
<feature type="compositionally biased region" description="Basic and acidic residues" evidence="1">
    <location>
        <begin position="1"/>
        <end position="25"/>
    </location>
</feature>
<organism evidence="2 3">
    <name type="scientific">Hypsibius exemplaris</name>
    <name type="common">Freshwater tardigrade</name>
    <dbReference type="NCBI Taxonomy" id="2072580"/>
    <lineage>
        <taxon>Eukaryota</taxon>
        <taxon>Metazoa</taxon>
        <taxon>Ecdysozoa</taxon>
        <taxon>Tardigrada</taxon>
        <taxon>Eutardigrada</taxon>
        <taxon>Parachela</taxon>
        <taxon>Hypsibioidea</taxon>
        <taxon>Hypsibiidae</taxon>
        <taxon>Hypsibius</taxon>
    </lineage>
</organism>
<proteinExistence type="predicted"/>
<sequence length="114" mass="12704">MTSRRWRAEGDLEAGHGDTHEDDNRVQVQQSYRRQQMWQYPSYGGKPGVSASSRKVDALDAISSMVFIGSSSSRKRRLERTQRRTLNARLLSSPKSLGMLMGPYGGGISGDGER</sequence>
<name>A0A9X6NIA2_HYPEX</name>
<gene>
    <name evidence="2" type="ORF">BV898_18725</name>
</gene>
<protein>
    <submittedName>
        <fullName evidence="2">Uncharacterized protein</fullName>
    </submittedName>
</protein>
<dbReference type="Proteomes" id="UP000192578">
    <property type="component" value="Unassembled WGS sequence"/>
</dbReference>
<feature type="region of interest" description="Disordered" evidence="1">
    <location>
        <begin position="1"/>
        <end position="26"/>
    </location>
</feature>
<evidence type="ECO:0000313" key="2">
    <source>
        <dbReference type="EMBL" id="OWA54317.1"/>
    </source>
</evidence>
<dbReference type="EMBL" id="MTYJ01000392">
    <property type="protein sequence ID" value="OWA54317.1"/>
    <property type="molecule type" value="Genomic_DNA"/>
</dbReference>
<evidence type="ECO:0000313" key="3">
    <source>
        <dbReference type="Proteomes" id="UP000192578"/>
    </source>
</evidence>
<comment type="caution">
    <text evidence="2">The sequence shown here is derived from an EMBL/GenBank/DDBJ whole genome shotgun (WGS) entry which is preliminary data.</text>
</comment>
<accession>A0A9X6NIA2</accession>
<reference evidence="3" key="1">
    <citation type="submission" date="2017-01" db="EMBL/GenBank/DDBJ databases">
        <title>Comparative genomics of anhydrobiosis in the tardigrade Hypsibius dujardini.</title>
        <authorList>
            <person name="Yoshida Y."/>
            <person name="Koutsovoulos G."/>
            <person name="Laetsch D."/>
            <person name="Stevens L."/>
            <person name="Kumar S."/>
            <person name="Horikawa D."/>
            <person name="Ishino K."/>
            <person name="Komine S."/>
            <person name="Tomita M."/>
            <person name="Blaxter M."/>
            <person name="Arakawa K."/>
        </authorList>
    </citation>
    <scope>NUCLEOTIDE SEQUENCE [LARGE SCALE GENOMIC DNA]</scope>
    <source>
        <strain evidence="3">Z151</strain>
    </source>
</reference>